<proteinExistence type="predicted"/>
<reference evidence="1" key="1">
    <citation type="submission" date="2018-10" db="EMBL/GenBank/DDBJ databases">
        <authorList>
            <person name="Plewniak F."/>
        </authorList>
    </citation>
    <scope>NUCLEOTIDE SEQUENCE</scope>
</reference>
<accession>A0A3P3ZNE4</accession>
<gene>
    <name evidence="1" type="ORF">CARN8_2850003</name>
</gene>
<sequence>MGLKISFGVDYEVEVPVSGAGGGCWGEDEGVAEGDMLKHGIDDLCGGGEPRSCTHADRDSAPYIGIVGGAVLEGEEFA</sequence>
<protein>
    <submittedName>
        <fullName evidence="1">Uncharacterized protein</fullName>
    </submittedName>
</protein>
<dbReference type="AlphaFoldDB" id="A0A3P3ZNE4"/>
<organism evidence="1">
    <name type="scientific">mine drainage metagenome</name>
    <dbReference type="NCBI Taxonomy" id="410659"/>
    <lineage>
        <taxon>unclassified sequences</taxon>
        <taxon>metagenomes</taxon>
        <taxon>ecological metagenomes</taxon>
    </lineage>
</organism>
<dbReference type="EMBL" id="UOYP01000207">
    <property type="protein sequence ID" value="VAY88198.1"/>
    <property type="molecule type" value="Genomic_DNA"/>
</dbReference>
<name>A0A3P3ZNE4_9ZZZZ</name>
<evidence type="ECO:0000313" key="1">
    <source>
        <dbReference type="EMBL" id="VAY88198.1"/>
    </source>
</evidence>